<accession>A0AA39LN86</accession>
<keyword evidence="5" id="KW-0325">Glycoprotein</keyword>
<evidence type="ECO:0000256" key="3">
    <source>
        <dbReference type="ARBA" id="ARBA00022679"/>
    </source>
</evidence>
<dbReference type="AlphaFoldDB" id="A0AA39LN86"/>
<reference evidence="6" key="1">
    <citation type="submission" date="2023-06" db="EMBL/GenBank/DDBJ databases">
        <title>Genomic analysis of the entomopathogenic nematode Steinernema hermaphroditum.</title>
        <authorList>
            <person name="Schwarz E.M."/>
            <person name="Heppert J.K."/>
            <person name="Baniya A."/>
            <person name="Schwartz H.T."/>
            <person name="Tan C.-H."/>
            <person name="Antoshechkin I."/>
            <person name="Sternberg P.W."/>
            <person name="Goodrich-Blair H."/>
            <person name="Dillman A.R."/>
        </authorList>
    </citation>
    <scope>NUCLEOTIDE SEQUENCE</scope>
    <source>
        <strain evidence="6">PS9179</strain>
        <tissue evidence="6">Whole animal</tissue>
    </source>
</reference>
<dbReference type="GO" id="GO:0016757">
    <property type="term" value="F:glycosyltransferase activity"/>
    <property type="evidence" value="ECO:0007669"/>
    <property type="project" value="UniProtKB-KW"/>
</dbReference>
<evidence type="ECO:0000256" key="2">
    <source>
        <dbReference type="ARBA" id="ARBA00022676"/>
    </source>
</evidence>
<evidence type="ECO:0000256" key="5">
    <source>
        <dbReference type="ARBA" id="ARBA00023180"/>
    </source>
</evidence>
<comment type="caution">
    <text evidence="6">The sequence shown here is derived from an EMBL/GenBank/DDBJ whole genome shotgun (WGS) entry which is preliminary data.</text>
</comment>
<comment type="subcellular location">
    <subcellularLocation>
        <location evidence="1">Membrane</location>
        <topology evidence="1">Single-pass type II membrane protein</topology>
    </subcellularLocation>
</comment>
<evidence type="ECO:0000313" key="6">
    <source>
        <dbReference type="EMBL" id="KAK0403577.1"/>
    </source>
</evidence>
<evidence type="ECO:0008006" key="8">
    <source>
        <dbReference type="Google" id="ProtNLM"/>
    </source>
</evidence>
<sequence length="413" mass="47026">MQFSIRFALLVIFAGGVLLWTVFLLNRGSELVAISPLRVENDDSNRHPSDSVFKRHFSVEGIQCSPFFEASRNYPTRIKLNASEPLRTDCLSIFGRHHFSATALSEEEARFPVAFARVVYKDYYLLEQMLAVQYAPQNTFCFAVDRKSPNELKTSLRNLAHCFDNVFILAEEFDLDSLGHNMNRAHWECVKAARNASWKYVFLLQNHDIPLKTNLETVRVLKILNGTNDVESERFPEYSRISENVTFESLGLFKNGSFNSKERLRLAKGGVQSAFSREAVDFILQKLNIENLIDELNRRDQFVDEIFAATLNTDPRIALPGGRSETFNGQKIGQITKHALWFDATRCRSKMMRHSVCVFGTEDLSEVAKAPQLFLNKMLPEFDFLAISCLAELVHNRSVDGVSSLDPSLFSTL</sequence>
<name>A0AA39LN86_9BILA</name>
<dbReference type="PANTHER" id="PTHR46671">
    <property type="entry name" value="PROTEIN CBG11221"/>
    <property type="match status" value="1"/>
</dbReference>
<dbReference type="Pfam" id="PF02485">
    <property type="entry name" value="Branch"/>
    <property type="match status" value="1"/>
</dbReference>
<keyword evidence="2" id="KW-0328">Glycosyltransferase</keyword>
<keyword evidence="3" id="KW-0808">Transferase</keyword>
<dbReference type="InterPro" id="IPR003406">
    <property type="entry name" value="Glyco_trans_14"/>
</dbReference>
<dbReference type="EMBL" id="JAUCMV010000004">
    <property type="protein sequence ID" value="KAK0403577.1"/>
    <property type="molecule type" value="Genomic_DNA"/>
</dbReference>
<proteinExistence type="predicted"/>
<keyword evidence="4" id="KW-0472">Membrane</keyword>
<gene>
    <name evidence="6" type="ORF">QR680_017006</name>
</gene>
<organism evidence="6 7">
    <name type="scientific">Steinernema hermaphroditum</name>
    <dbReference type="NCBI Taxonomy" id="289476"/>
    <lineage>
        <taxon>Eukaryota</taxon>
        <taxon>Metazoa</taxon>
        <taxon>Ecdysozoa</taxon>
        <taxon>Nematoda</taxon>
        <taxon>Chromadorea</taxon>
        <taxon>Rhabditida</taxon>
        <taxon>Tylenchina</taxon>
        <taxon>Panagrolaimomorpha</taxon>
        <taxon>Strongyloidoidea</taxon>
        <taxon>Steinernematidae</taxon>
        <taxon>Steinernema</taxon>
    </lineage>
</organism>
<dbReference type="GO" id="GO:0016020">
    <property type="term" value="C:membrane"/>
    <property type="evidence" value="ECO:0007669"/>
    <property type="project" value="UniProtKB-SubCell"/>
</dbReference>
<evidence type="ECO:0000313" key="7">
    <source>
        <dbReference type="Proteomes" id="UP001175271"/>
    </source>
</evidence>
<dbReference type="Proteomes" id="UP001175271">
    <property type="component" value="Unassembled WGS sequence"/>
</dbReference>
<dbReference type="PANTHER" id="PTHR46671:SF7">
    <property type="entry name" value="CORE-2_I-BRANCHING ENZYME"/>
    <property type="match status" value="1"/>
</dbReference>
<evidence type="ECO:0000256" key="1">
    <source>
        <dbReference type="ARBA" id="ARBA00004606"/>
    </source>
</evidence>
<protein>
    <recommendedName>
        <fullName evidence="8">Core-2/I-Branching enzyme</fullName>
    </recommendedName>
</protein>
<evidence type="ECO:0000256" key="4">
    <source>
        <dbReference type="ARBA" id="ARBA00023136"/>
    </source>
</evidence>
<keyword evidence="7" id="KW-1185">Reference proteome</keyword>